<reference evidence="1 2" key="1">
    <citation type="submission" date="2016-08" db="EMBL/GenBank/DDBJ databases">
        <title>Genome sequencing of Lactobacillus plantarum JSA22, isolated from fermented soybean paste.</title>
        <authorList>
            <person name="Choi H.S."/>
        </authorList>
    </citation>
    <scope>NUCLEOTIDE SEQUENCE [LARGE SCALE GENOMIC DNA]</scope>
    <source>
        <strain evidence="1 2">JSA22</strain>
    </source>
</reference>
<dbReference type="Proteomes" id="UP000094892">
    <property type="component" value="Unassembled WGS sequence"/>
</dbReference>
<evidence type="ECO:0008006" key="3">
    <source>
        <dbReference type="Google" id="ProtNLM"/>
    </source>
</evidence>
<dbReference type="EMBL" id="MCOL01000001">
    <property type="protein sequence ID" value="ODO61688.1"/>
    <property type="molecule type" value="Genomic_DNA"/>
</dbReference>
<accession>A0A1E3KS21</accession>
<organism evidence="1 2">
    <name type="scientific">Lactiplantibacillus plantarum</name>
    <name type="common">Lactobacillus plantarum</name>
    <dbReference type="NCBI Taxonomy" id="1590"/>
    <lineage>
        <taxon>Bacteria</taxon>
        <taxon>Bacillati</taxon>
        <taxon>Bacillota</taxon>
        <taxon>Bacilli</taxon>
        <taxon>Lactobacillales</taxon>
        <taxon>Lactobacillaceae</taxon>
        <taxon>Lactiplantibacillus</taxon>
    </lineage>
</organism>
<name>A0A1E3KS21_LACPN</name>
<comment type="caution">
    <text evidence="1">The sequence shown here is derived from an EMBL/GenBank/DDBJ whole genome shotgun (WGS) entry which is preliminary data.</text>
</comment>
<evidence type="ECO:0000313" key="1">
    <source>
        <dbReference type="EMBL" id="ODO61688.1"/>
    </source>
</evidence>
<dbReference type="PATRIC" id="fig|1590.210.peg.1266"/>
<sequence length="252" mass="27835">MVMHKYSVQVGVYTQYFFKVIRDTPGVLIYTICLPLVFLIMNVSSAFFKPLSLTTYTAQVVPYIGWMIFSNCLTTASNVAILREQGYLKQYRTLVVSPAVFLVSQALVSLGIILMTLLLVALLSAITFKLAFLSLLGRLWLTVLLTYLPVTCFGLPLIALALRRKTVDMIGNALALIVVVGTFMLSNMLAVSANNPLLNLVSPIYLVTNVFAMISVGHVSHFMTTYLLSLIVLLVIGGFSYRHIKILPTEGL</sequence>
<proteinExistence type="predicted"/>
<evidence type="ECO:0000313" key="2">
    <source>
        <dbReference type="Proteomes" id="UP000094892"/>
    </source>
</evidence>
<protein>
    <recommendedName>
        <fullName evidence="3">Transport protein</fullName>
    </recommendedName>
</protein>
<dbReference type="RefSeq" id="WP_063722001.1">
    <property type="nucleotide sequence ID" value="NZ_AP028145.1"/>
</dbReference>
<gene>
    <name evidence="1" type="ORF">LPJSA22_01667</name>
</gene>
<dbReference type="AlphaFoldDB" id="A0A1E3KS21"/>